<reference evidence="2 3" key="1">
    <citation type="journal article" date="2017" name="Int. J. Syst. Evol. Microbiol.">
        <title>Bacillus notoginsengisoli sp. nov., a novel bacterium isolated from the rhizosphere of Panax notoginseng.</title>
        <authorList>
            <person name="Zhang M.Y."/>
            <person name="Cheng J."/>
            <person name="Cai Y."/>
            <person name="Zhang T.Y."/>
            <person name="Wu Y.Y."/>
            <person name="Manikprabhu D."/>
            <person name="Li W.J."/>
            <person name="Zhang Y.X."/>
        </authorList>
    </citation>
    <scope>NUCLEOTIDE SEQUENCE [LARGE SCALE GENOMIC DNA]</scope>
    <source>
        <strain evidence="2 3">JCM 30743</strain>
    </source>
</reference>
<dbReference type="AlphaFoldDB" id="A0A417YRC0"/>
<proteinExistence type="predicted"/>
<protein>
    <submittedName>
        <fullName evidence="2">Uncharacterized protein</fullName>
    </submittedName>
</protein>
<dbReference type="Proteomes" id="UP000284416">
    <property type="component" value="Unassembled WGS sequence"/>
</dbReference>
<evidence type="ECO:0000256" key="1">
    <source>
        <dbReference type="SAM" id="MobiDB-lite"/>
    </source>
</evidence>
<dbReference type="OrthoDB" id="2077914at2"/>
<keyword evidence="3" id="KW-1185">Reference proteome</keyword>
<sequence length="196" mass="21720">MRFNLQEGGLTPIQTLPPNRYPPGTLRISQIETIPKPPLNPNFNPNPELQQILAGKQLLLDDLPFILEEIQHHYENGCITYNKGISTIGKTSSCARCGNRNPQLFGSFTCARCGDMCTYCRKCLMMGRISECTPLIGWSGPPPAFDIPAKVLEWEGTLSDGQQNASNRAVEAVLQNTNLLVWAVCAAGYEYVRKGY</sequence>
<organism evidence="2 3">
    <name type="scientific">Neobacillus notoginsengisoli</name>
    <dbReference type="NCBI Taxonomy" id="1578198"/>
    <lineage>
        <taxon>Bacteria</taxon>
        <taxon>Bacillati</taxon>
        <taxon>Bacillota</taxon>
        <taxon>Bacilli</taxon>
        <taxon>Bacillales</taxon>
        <taxon>Bacillaceae</taxon>
        <taxon>Neobacillus</taxon>
    </lineage>
</organism>
<evidence type="ECO:0000313" key="3">
    <source>
        <dbReference type="Proteomes" id="UP000284416"/>
    </source>
</evidence>
<name>A0A417YRC0_9BACI</name>
<dbReference type="RefSeq" id="WP_118922227.1">
    <property type="nucleotide sequence ID" value="NZ_QWEG01000010.1"/>
</dbReference>
<comment type="caution">
    <text evidence="2">The sequence shown here is derived from an EMBL/GenBank/DDBJ whole genome shotgun (WGS) entry which is preliminary data.</text>
</comment>
<evidence type="ECO:0000313" key="2">
    <source>
        <dbReference type="EMBL" id="RHW37286.1"/>
    </source>
</evidence>
<gene>
    <name evidence="2" type="ORF">D1B31_16085</name>
</gene>
<accession>A0A417YRC0</accession>
<dbReference type="EMBL" id="QWEG01000010">
    <property type="protein sequence ID" value="RHW37286.1"/>
    <property type="molecule type" value="Genomic_DNA"/>
</dbReference>
<feature type="region of interest" description="Disordered" evidence="1">
    <location>
        <begin position="1"/>
        <end position="22"/>
    </location>
</feature>